<evidence type="ECO:0000313" key="3">
    <source>
        <dbReference type="Proteomes" id="UP000822688"/>
    </source>
</evidence>
<organism evidence="2 3">
    <name type="scientific">Ceratodon purpureus</name>
    <name type="common">Fire moss</name>
    <name type="synonym">Dicranum purpureum</name>
    <dbReference type="NCBI Taxonomy" id="3225"/>
    <lineage>
        <taxon>Eukaryota</taxon>
        <taxon>Viridiplantae</taxon>
        <taxon>Streptophyta</taxon>
        <taxon>Embryophyta</taxon>
        <taxon>Bryophyta</taxon>
        <taxon>Bryophytina</taxon>
        <taxon>Bryopsida</taxon>
        <taxon>Dicranidae</taxon>
        <taxon>Pseudoditrichales</taxon>
        <taxon>Ditrichaceae</taxon>
        <taxon>Ceratodon</taxon>
    </lineage>
</organism>
<feature type="compositionally biased region" description="Gly residues" evidence="1">
    <location>
        <begin position="112"/>
        <end position="126"/>
    </location>
</feature>
<keyword evidence="3" id="KW-1185">Reference proteome</keyword>
<feature type="compositionally biased region" description="Gly residues" evidence="1">
    <location>
        <begin position="80"/>
        <end position="105"/>
    </location>
</feature>
<dbReference type="AlphaFoldDB" id="A0A8T0HZ17"/>
<feature type="compositionally biased region" description="Basic and acidic residues" evidence="1">
    <location>
        <begin position="151"/>
        <end position="161"/>
    </location>
</feature>
<feature type="compositionally biased region" description="Basic and acidic residues" evidence="1">
    <location>
        <begin position="56"/>
        <end position="76"/>
    </location>
</feature>
<dbReference type="EMBL" id="CM026425">
    <property type="protein sequence ID" value="KAG0576126.1"/>
    <property type="molecule type" value="Genomic_DNA"/>
</dbReference>
<evidence type="ECO:0000256" key="1">
    <source>
        <dbReference type="SAM" id="MobiDB-lite"/>
    </source>
</evidence>
<feature type="compositionally biased region" description="Pro residues" evidence="1">
    <location>
        <begin position="163"/>
        <end position="172"/>
    </location>
</feature>
<name>A0A8T0HZ17_CERPU</name>
<evidence type="ECO:0000313" key="2">
    <source>
        <dbReference type="EMBL" id="KAG0576126.1"/>
    </source>
</evidence>
<proteinExistence type="predicted"/>
<feature type="compositionally biased region" description="Low complexity" evidence="1">
    <location>
        <begin position="127"/>
        <end position="141"/>
    </location>
</feature>
<dbReference type="Proteomes" id="UP000822688">
    <property type="component" value="Chromosome 5"/>
</dbReference>
<reference evidence="2" key="1">
    <citation type="submission" date="2020-06" db="EMBL/GenBank/DDBJ databases">
        <title>WGS assembly of Ceratodon purpureus strain R40.</title>
        <authorList>
            <person name="Carey S.B."/>
            <person name="Jenkins J."/>
            <person name="Shu S."/>
            <person name="Lovell J.T."/>
            <person name="Sreedasyam A."/>
            <person name="Maumus F."/>
            <person name="Tiley G.P."/>
            <person name="Fernandez-Pozo N."/>
            <person name="Barry K."/>
            <person name="Chen C."/>
            <person name="Wang M."/>
            <person name="Lipzen A."/>
            <person name="Daum C."/>
            <person name="Saski C.A."/>
            <person name="Payton A.C."/>
            <person name="Mcbreen J.C."/>
            <person name="Conrad R.E."/>
            <person name="Kollar L.M."/>
            <person name="Olsson S."/>
            <person name="Huttunen S."/>
            <person name="Landis J.B."/>
            <person name="Wickett N.J."/>
            <person name="Johnson M.G."/>
            <person name="Rensing S.A."/>
            <person name="Grimwood J."/>
            <person name="Schmutz J."/>
            <person name="Mcdaniel S.F."/>
        </authorList>
    </citation>
    <scope>NUCLEOTIDE SEQUENCE</scope>
    <source>
        <strain evidence="2">R40</strain>
    </source>
</reference>
<gene>
    <name evidence="2" type="ORF">KC19_5G057900</name>
</gene>
<protein>
    <submittedName>
        <fullName evidence="2">Uncharacterized protein</fullName>
    </submittedName>
</protein>
<comment type="caution">
    <text evidence="2">The sequence shown here is derived from an EMBL/GenBank/DDBJ whole genome shotgun (WGS) entry which is preliminary data.</text>
</comment>
<sequence>MYPSASSSSSRLCSNCSDGLCNWVRCCLSFSMVVACCSGEEGHRRHGSSCGVRSGRRSDGERGCQELRGEGGEGGRRRGGGGGEGGDRGGIGEGRGEGRGGGGGGGRREEAGVGGGVHEGGDGGGAAHAAADAVDAAPGEAGADDEAGDGEGDREARELRGGEPPPQRPEPGPGLSALRSAELPSQRGARHAGEPHAAPQDDDAEPRRHIAGVSIARHKPGMISNGSVAERACSTSVVTKQGADDERRYFGSSEEQLRRAWNDLAADLVIYAPLEEVFDLLKNLSLHLSLQMEFIVSILMLNLTFGDSCEEIFHMEIHRSNHGSVAEFMTPRGDFCRRNLRRFLENMTRSSGW</sequence>
<feature type="region of interest" description="Disordered" evidence="1">
    <location>
        <begin position="41"/>
        <end position="206"/>
    </location>
</feature>
<accession>A0A8T0HZ17</accession>